<dbReference type="EMBL" id="NIVC01002494">
    <property type="protein sequence ID" value="PAA57398.1"/>
    <property type="molecule type" value="Genomic_DNA"/>
</dbReference>
<dbReference type="PANTHER" id="PTHR10579:SF177">
    <property type="entry name" value="CALCIUM-ACTIVATED CHLORIDE CHANNEL REGULATOR 4-LIKE PROTEIN"/>
    <property type="match status" value="1"/>
</dbReference>
<comment type="caution">
    <text evidence="3">The sequence shown here is derived from an EMBL/GenBank/DDBJ whole genome shotgun (WGS) entry which is preliminary data.</text>
</comment>
<dbReference type="Proteomes" id="UP000215902">
    <property type="component" value="Unassembled WGS sequence"/>
</dbReference>
<dbReference type="InterPro" id="IPR002035">
    <property type="entry name" value="VWF_A"/>
</dbReference>
<keyword evidence="5" id="KW-1185">Reference proteome</keyword>
<evidence type="ECO:0000313" key="2">
    <source>
        <dbReference type="EMBL" id="PAA57398.1"/>
    </source>
</evidence>
<dbReference type="InterPro" id="IPR036465">
    <property type="entry name" value="vWFA_dom_sf"/>
</dbReference>
<dbReference type="PANTHER" id="PTHR10579">
    <property type="entry name" value="CALCIUM-ACTIVATED CHLORIDE CHANNEL REGULATOR"/>
    <property type="match status" value="1"/>
</dbReference>
<dbReference type="EMBL" id="NIVC01001537">
    <property type="protein sequence ID" value="PAA66720.1"/>
    <property type="molecule type" value="Genomic_DNA"/>
</dbReference>
<dbReference type="Gene3D" id="3.40.50.410">
    <property type="entry name" value="von Willebrand factor, type A domain"/>
    <property type="match status" value="1"/>
</dbReference>
<organism evidence="3 5">
    <name type="scientific">Macrostomum lignano</name>
    <dbReference type="NCBI Taxonomy" id="282301"/>
    <lineage>
        <taxon>Eukaryota</taxon>
        <taxon>Metazoa</taxon>
        <taxon>Spiralia</taxon>
        <taxon>Lophotrochozoa</taxon>
        <taxon>Platyhelminthes</taxon>
        <taxon>Rhabditophora</taxon>
        <taxon>Macrostomorpha</taxon>
        <taxon>Macrostomida</taxon>
        <taxon>Macrostomidae</taxon>
        <taxon>Macrostomum</taxon>
    </lineage>
</organism>
<dbReference type="InterPro" id="IPR013642">
    <property type="entry name" value="CLCA_N"/>
</dbReference>
<dbReference type="PROSITE" id="PS50234">
    <property type="entry name" value="VWFA"/>
    <property type="match status" value="1"/>
</dbReference>
<reference evidence="3 5" key="1">
    <citation type="submission" date="2017-06" db="EMBL/GenBank/DDBJ databases">
        <title>A platform for efficient transgenesis in Macrostomum lignano, a flatworm model organism for stem cell research.</title>
        <authorList>
            <person name="Berezikov E."/>
        </authorList>
    </citation>
    <scope>NUCLEOTIDE SEQUENCE [LARGE SCALE GENOMIC DNA]</scope>
    <source>
        <strain evidence="3">DV1</strain>
        <tissue evidence="3">Whole organism</tissue>
    </source>
</reference>
<accession>A0A267EYY1</accession>
<proteinExistence type="predicted"/>
<dbReference type="SUPFAM" id="SSF53300">
    <property type="entry name" value="vWA-like"/>
    <property type="match status" value="1"/>
</dbReference>
<dbReference type="OrthoDB" id="687730at2759"/>
<evidence type="ECO:0000313" key="5">
    <source>
        <dbReference type="Proteomes" id="UP000215902"/>
    </source>
</evidence>
<name>A0A267EYY1_9PLAT</name>
<protein>
    <recommendedName>
        <fullName evidence="1">VWFA domain-containing protein</fullName>
    </recommendedName>
</protein>
<dbReference type="AlphaFoldDB" id="A0A267EYY1"/>
<dbReference type="SMART" id="SM00327">
    <property type="entry name" value="VWA"/>
    <property type="match status" value="1"/>
</dbReference>
<sequence>SLRAELPASPSSSVAEPTLSIEILPTFICTGSLNMRLKNASTIFMTFLAAFCIQLDASSKLHLADDGYYNDLLVFVQIPADGNVQEKYYAHLLHVLQTALREASDILEKLTHTVGRRLGFGEVSVLLPHSLGEKLAELNNSRLQLYPATWQQPENADFVVSPDIKESDEGVLNKSICGVQAKIVKLSTKSLEASIVYRPVARTMALYFSQFRWGLFSEAPLGDPIQKNKDPFNRVLPRLASCNPDLQVKAEVASGNQTGRSCKFGEPNCKIVVTEPAYSNVASFLFAPYSAGVTRFCDADFKVSDPRHRHNKDAENLHNKYCHRRSAAEVIRDHEDFLRPINSATTMNSNFNVRLVVEPKRRRVVIVMDISGSMDTDNRLKSLIGAVNHYIAYTLETGSECALISFDHNATVLQNFILVDSPAVRRQLMQSVSNLTTKGWTCIGKAVQEAMKLLGEDPTSPTNRSSGQILLVSDGEENKECSIDLDATIDAIAKTSLRAHTIRFGDLADTRMSILSERTNGHAQLSPVVSDLAASKLILQMTSLQSDLAGVNSIVVLDSRQVPSDLRYPVEFDIGPRSNLVFSLFLPSDPAKVGSLRLMLRSPSGRTFNCSGGSSTVCTVDVAVGSVTMQIPDAEVESGKWTLANLAVGLARRIRRQATSKLTIVITGKPIVWLPKDSIIEVSPKKVKMVKYDTSISVDVYLLPKSQIQHKYRMYAVVEAGNTEVARFDIFEQHGNEGVYTAQIPLNAVHKARQYAVTVFVTHPSRMQLSAGTLTVQEEDPNFDKHRVVPEKITGTYISRREYASKIIEIKWNPVEDPSGLLPPKAEVPVYSLRYEESGDNCTDVNSYYSCPELAVTNQSSVNIYSQYMALNEPPMWIAVIAISAANVPSLSRSLLYIQDKKPLAAEDEKRLGLLPSTVTKSSQRTKTSMPWYGGHGTKASMSAARSSTMTMLSRPYKFPHLHLNAPKIFSNDSNKAKSTTKFTANSMANSTTKSSAQLNVDLAWLNAGTVCSLAVLTVSAQQWLIQ</sequence>
<dbReference type="EMBL" id="NIVC01000865">
    <property type="protein sequence ID" value="PAA75731.1"/>
    <property type="molecule type" value="Genomic_DNA"/>
</dbReference>
<evidence type="ECO:0000259" key="1">
    <source>
        <dbReference type="PROSITE" id="PS50234"/>
    </source>
</evidence>
<dbReference type="Pfam" id="PF13519">
    <property type="entry name" value="VWA_2"/>
    <property type="match status" value="1"/>
</dbReference>
<dbReference type="InterPro" id="IPR051266">
    <property type="entry name" value="CLCR"/>
</dbReference>
<gene>
    <name evidence="3" type="ORF">BOX15_Mlig030461g1</name>
    <name evidence="2" type="ORF">BOX15_Mlig030461g2</name>
    <name evidence="4" type="ORF">BOX15_Mlig030461g3</name>
</gene>
<evidence type="ECO:0000313" key="4">
    <source>
        <dbReference type="EMBL" id="PAA75731.1"/>
    </source>
</evidence>
<feature type="non-terminal residue" evidence="3">
    <location>
        <position position="1"/>
    </location>
</feature>
<evidence type="ECO:0000313" key="3">
    <source>
        <dbReference type="EMBL" id="PAA66720.1"/>
    </source>
</evidence>
<feature type="domain" description="VWFA" evidence="1">
    <location>
        <begin position="363"/>
        <end position="548"/>
    </location>
</feature>
<dbReference type="CDD" id="cd00198">
    <property type="entry name" value="vWFA"/>
    <property type="match status" value="1"/>
</dbReference>
<dbReference type="Pfam" id="PF08434">
    <property type="entry name" value="CLCA"/>
    <property type="match status" value="1"/>
</dbReference>